<proteinExistence type="predicted"/>
<dbReference type="Gene3D" id="1.10.1380.10">
    <property type="entry name" value="Neutral endopeptidase , domain2"/>
    <property type="match status" value="1"/>
</dbReference>
<dbReference type="PROSITE" id="PS51885">
    <property type="entry name" value="NEPRILYSIN"/>
    <property type="match status" value="1"/>
</dbReference>
<dbReference type="Pfam" id="PF01431">
    <property type="entry name" value="Peptidase_M13"/>
    <property type="match status" value="1"/>
</dbReference>
<dbReference type="PANTHER" id="PTHR11733">
    <property type="entry name" value="ZINC METALLOPROTEASE FAMILY M13 NEPRILYSIN-RELATED"/>
    <property type="match status" value="1"/>
</dbReference>
<evidence type="ECO:0000256" key="2">
    <source>
        <dbReference type="ARBA" id="ARBA00022670"/>
    </source>
</evidence>
<reference evidence="10 11" key="1">
    <citation type="journal article" date="2019" name="Int. J. Syst. Evol. Microbiol.">
        <title>The Global Catalogue of Microorganisms (GCM) 10K type strain sequencing project: providing services to taxonomists for standard genome sequencing and annotation.</title>
        <authorList>
            <consortium name="The Broad Institute Genomics Platform"/>
            <consortium name="The Broad Institute Genome Sequencing Center for Infectious Disease"/>
            <person name="Wu L."/>
            <person name="Ma J."/>
        </authorList>
    </citation>
    <scope>NUCLEOTIDE SEQUENCE [LARGE SCALE GENOMIC DNA]</scope>
    <source>
        <strain evidence="10 11">JCM 14603</strain>
    </source>
</reference>
<keyword evidence="5" id="KW-0862">Zinc</keyword>
<keyword evidence="2" id="KW-0645">Protease</keyword>
<dbReference type="InterPro" id="IPR008753">
    <property type="entry name" value="Peptidase_M13_N"/>
</dbReference>
<dbReference type="Gene3D" id="3.40.390.10">
    <property type="entry name" value="Collagenase (Catalytic Domain)"/>
    <property type="match status" value="1"/>
</dbReference>
<evidence type="ECO:0000256" key="7">
    <source>
        <dbReference type="SAM" id="SignalP"/>
    </source>
</evidence>
<evidence type="ECO:0000256" key="5">
    <source>
        <dbReference type="ARBA" id="ARBA00022833"/>
    </source>
</evidence>
<dbReference type="Pfam" id="PF05649">
    <property type="entry name" value="Peptidase_M13_N"/>
    <property type="match status" value="1"/>
</dbReference>
<dbReference type="CDD" id="cd08662">
    <property type="entry name" value="M13"/>
    <property type="match status" value="1"/>
</dbReference>
<comment type="cofactor">
    <cofactor evidence="1">
        <name>Zn(2+)</name>
        <dbReference type="ChEBI" id="CHEBI:29105"/>
    </cofactor>
</comment>
<keyword evidence="7" id="KW-0732">Signal</keyword>
<keyword evidence="3" id="KW-0479">Metal-binding</keyword>
<organism evidence="10 11">
    <name type="scientific">Sphingomonas insulae</name>
    <dbReference type="NCBI Taxonomy" id="424800"/>
    <lineage>
        <taxon>Bacteria</taxon>
        <taxon>Pseudomonadati</taxon>
        <taxon>Pseudomonadota</taxon>
        <taxon>Alphaproteobacteria</taxon>
        <taxon>Sphingomonadales</taxon>
        <taxon>Sphingomonadaceae</taxon>
        <taxon>Sphingomonas</taxon>
    </lineage>
</organism>
<evidence type="ECO:0000256" key="3">
    <source>
        <dbReference type="ARBA" id="ARBA00022723"/>
    </source>
</evidence>
<dbReference type="InterPro" id="IPR000718">
    <property type="entry name" value="Peptidase_M13"/>
</dbReference>
<protein>
    <submittedName>
        <fullName evidence="10">M13 family metallopeptidase</fullName>
    </submittedName>
</protein>
<keyword evidence="11" id="KW-1185">Reference proteome</keyword>
<keyword evidence="6" id="KW-0482">Metalloprotease</keyword>
<sequence>MIRNALFAAALLTGTAAVAQDKPAGIDPTAIDKSVKPGDDFEQYANGAWRARTEIPADRSSVGIFLTVSKIADERTAAIVAAAAKAPAGSDQRRIADYYAGYMDTAGIEARGIAPLRPAFAEIAGLRDKTALSRLLGANTRVDVDPLNATDFQTGNLFGLFVTQAFDQPTQTVPYVLQGGLGMPDRDYYLSDTAAMKDVRDAYRVYVASVFRLAGFDQPEMRAGRVIDLETKIARAQVDLVTSQDAHKADNPWEAADFAGKAPGIDWGAFWPAARLGKQQDFVVWQPSAITGLSALVASEPLAAWQDWLRFHRIDTVTAVLPRSFDEASFAFYGKALSGTPQQQPRAKRGLDAVSGALGDGIGRIYVQRYFPASSKADIQQMVAGMLKAFDRRVAGLDWMKPATKAEARKKIETMIVGIGYPERWADYGGLTIRADDPVGNAERAELAKTERQLAKIGRPVDRNEWWLTPQTVNALNLPMQNALNFPAAILEAPFYDPKRDAAANYGAIGAVIGHEISHGFDNLGADFDAAGRLRNWWTPEDLARFEAQGQALVAQYDAYEALPGLHVNGKQTLGENIADVAGLTAALDAYHASLGGKPAPVIGGMTGDQRLFLSFAQTWASKFRDKALRARVQGDVHAPARFRAQTVRNLDGWYAAFGVKPGDALYLAPDKRVQVW</sequence>
<name>A0ABN1I011_9SPHN</name>
<gene>
    <name evidence="10" type="ORF">GCM10009102_32290</name>
</gene>
<feature type="signal peptide" evidence="7">
    <location>
        <begin position="1"/>
        <end position="19"/>
    </location>
</feature>
<feature type="domain" description="Peptidase M13 C-terminal" evidence="8">
    <location>
        <begin position="474"/>
        <end position="674"/>
    </location>
</feature>
<evidence type="ECO:0000256" key="4">
    <source>
        <dbReference type="ARBA" id="ARBA00022801"/>
    </source>
</evidence>
<dbReference type="RefSeq" id="WP_163957951.1">
    <property type="nucleotide sequence ID" value="NZ_BAAAES010000012.1"/>
</dbReference>
<dbReference type="PANTHER" id="PTHR11733:SF211">
    <property type="entry name" value="OLIGOPEPTIDASE LIPOPROTEIN M13 FAMILY"/>
    <property type="match status" value="1"/>
</dbReference>
<dbReference type="InterPro" id="IPR024079">
    <property type="entry name" value="MetalloPept_cat_dom_sf"/>
</dbReference>
<feature type="chain" id="PRO_5046372694" evidence="7">
    <location>
        <begin position="20"/>
        <end position="677"/>
    </location>
</feature>
<dbReference type="Proteomes" id="UP001500238">
    <property type="component" value="Unassembled WGS sequence"/>
</dbReference>
<dbReference type="SUPFAM" id="SSF55486">
    <property type="entry name" value="Metalloproteases ('zincins'), catalytic domain"/>
    <property type="match status" value="1"/>
</dbReference>
<evidence type="ECO:0000313" key="10">
    <source>
        <dbReference type="EMBL" id="GAA0677209.1"/>
    </source>
</evidence>
<comment type="caution">
    <text evidence="10">The sequence shown here is derived from an EMBL/GenBank/DDBJ whole genome shotgun (WGS) entry which is preliminary data.</text>
</comment>
<feature type="domain" description="Peptidase M13 N-terminal" evidence="9">
    <location>
        <begin position="37"/>
        <end position="422"/>
    </location>
</feature>
<dbReference type="InterPro" id="IPR042089">
    <property type="entry name" value="Peptidase_M13_dom_2"/>
</dbReference>
<evidence type="ECO:0000259" key="8">
    <source>
        <dbReference type="Pfam" id="PF01431"/>
    </source>
</evidence>
<dbReference type="InterPro" id="IPR018497">
    <property type="entry name" value="Peptidase_M13_C"/>
</dbReference>
<evidence type="ECO:0000259" key="9">
    <source>
        <dbReference type="Pfam" id="PF05649"/>
    </source>
</evidence>
<evidence type="ECO:0000313" key="11">
    <source>
        <dbReference type="Proteomes" id="UP001500238"/>
    </source>
</evidence>
<keyword evidence="4" id="KW-0378">Hydrolase</keyword>
<evidence type="ECO:0000256" key="6">
    <source>
        <dbReference type="ARBA" id="ARBA00023049"/>
    </source>
</evidence>
<evidence type="ECO:0000256" key="1">
    <source>
        <dbReference type="ARBA" id="ARBA00001947"/>
    </source>
</evidence>
<dbReference type="PRINTS" id="PR00786">
    <property type="entry name" value="NEPRILYSIN"/>
</dbReference>
<dbReference type="EMBL" id="BAAAES010000012">
    <property type="protein sequence ID" value="GAA0677209.1"/>
    <property type="molecule type" value="Genomic_DNA"/>
</dbReference>
<accession>A0ABN1I011</accession>